<reference evidence="1 2" key="1">
    <citation type="journal article" date="2012" name="J. Bacteriol.">
        <title>Complete genome sequence of Mycoplasma haemocanis strain Illinois.</title>
        <authorList>
            <person name="do Nascimento N.C."/>
            <person name="Guimaraes A.M."/>
            <person name="Santos A.P."/>
            <person name="Sanmiguel P.J."/>
            <person name="Messick J.B."/>
        </authorList>
    </citation>
    <scope>NUCLEOTIDE SEQUENCE [LARGE SCALE GENOMIC DNA]</scope>
    <source>
        <strain evidence="1 2">Illinois</strain>
    </source>
</reference>
<name>H6N850_MYCHN</name>
<evidence type="ECO:0000313" key="1">
    <source>
        <dbReference type="EMBL" id="AEW45822.1"/>
    </source>
</evidence>
<dbReference type="Proteomes" id="UP000009135">
    <property type="component" value="Chromosome"/>
</dbReference>
<gene>
    <name evidence="1" type="ordered locus">MHC_04830</name>
</gene>
<sequence>MASSLIPKAVAVGSFFGGMGAIFSEVGVGSSENLLSSKIEDNSISKTSNSQELKKKIPNKGVCNVFWVEFEFSLSSGSGSATRRLTEINEDFWTEQEFLEKLKKNPSQEDTGLSEKVRSKCSQGGLKTVYVEWDRTHKKWLYRDDVNNNRDWLNETSVKVPVHFR</sequence>
<evidence type="ECO:0000313" key="2">
    <source>
        <dbReference type="Proteomes" id="UP000009135"/>
    </source>
</evidence>
<dbReference type="HOGENOM" id="CLU_111546_2_1_14"/>
<dbReference type="EMBL" id="CP003199">
    <property type="protein sequence ID" value="AEW45822.1"/>
    <property type="molecule type" value="Genomic_DNA"/>
</dbReference>
<dbReference type="AlphaFoldDB" id="H6N850"/>
<organism evidence="1 2">
    <name type="scientific">Mycoplasma haemocanis (strain Illinois)</name>
    <dbReference type="NCBI Taxonomy" id="1111676"/>
    <lineage>
        <taxon>Bacteria</taxon>
        <taxon>Bacillati</taxon>
        <taxon>Mycoplasmatota</taxon>
        <taxon>Mollicutes</taxon>
        <taxon>Mycoplasmataceae</taxon>
        <taxon>Mycoplasma</taxon>
    </lineage>
</organism>
<accession>H6N850</accession>
<proteinExistence type="predicted"/>
<protein>
    <submittedName>
        <fullName evidence="1">Uncharacterized protein</fullName>
    </submittedName>
</protein>
<dbReference type="KEGG" id="mhe:MHC_04830"/>
<keyword evidence="2" id="KW-1185">Reference proteome</keyword>